<keyword evidence="3" id="KW-1185">Reference proteome</keyword>
<protein>
    <submittedName>
        <fullName evidence="2">Crp/Fnr family transcriptional regulator</fullName>
    </submittedName>
</protein>
<dbReference type="KEGG" id="lacs:H4075_15070"/>
<proteinExistence type="predicted"/>
<dbReference type="AlphaFoldDB" id="A0A7G5XD42"/>
<dbReference type="Proteomes" id="UP000515344">
    <property type="component" value="Chromosome"/>
</dbReference>
<dbReference type="InterPro" id="IPR018490">
    <property type="entry name" value="cNMP-bd_dom_sf"/>
</dbReference>
<accession>A0A7G5XD42</accession>
<dbReference type="CDD" id="cd00038">
    <property type="entry name" value="CAP_ED"/>
    <property type="match status" value="1"/>
</dbReference>
<dbReference type="InterPro" id="IPR014710">
    <property type="entry name" value="RmlC-like_jellyroll"/>
</dbReference>
<dbReference type="InterPro" id="IPR000595">
    <property type="entry name" value="cNMP-bd_dom"/>
</dbReference>
<dbReference type="EMBL" id="CP060007">
    <property type="protein sequence ID" value="QNA43395.1"/>
    <property type="molecule type" value="Genomic_DNA"/>
</dbReference>
<dbReference type="RefSeq" id="WP_182801660.1">
    <property type="nucleotide sequence ID" value="NZ_CP060007.1"/>
</dbReference>
<evidence type="ECO:0000313" key="3">
    <source>
        <dbReference type="Proteomes" id="UP000515344"/>
    </source>
</evidence>
<organism evidence="2 3">
    <name type="scientific">Lacibacter sediminis</name>
    <dbReference type="NCBI Taxonomy" id="2760713"/>
    <lineage>
        <taxon>Bacteria</taxon>
        <taxon>Pseudomonadati</taxon>
        <taxon>Bacteroidota</taxon>
        <taxon>Chitinophagia</taxon>
        <taxon>Chitinophagales</taxon>
        <taxon>Chitinophagaceae</taxon>
        <taxon>Lacibacter</taxon>
    </lineage>
</organism>
<sequence length="192" mass="21816">MEIELLKQYVQQIYPLPVAELERFTSGWQPLTVKRKTILTAAGETERHLYFVLEGLQRAFYIGDGNKEATIVFTYPPSFSGVADSFLTQTPSLYFLETLTASRFLRISYDAVDQLAKSSPAIQQLLFKATAYALKGALQRHIELQCFTNEEKFRTLLQRSPHILNLVPHKYIASYLGMDATNFSKLLGSVKL</sequence>
<reference evidence="3" key="1">
    <citation type="submission" date="2020-08" db="EMBL/GenBank/DDBJ databases">
        <title>Lacibacter sp. S13-6-6 genome sequencing.</title>
        <authorList>
            <person name="Jin L."/>
        </authorList>
    </citation>
    <scope>NUCLEOTIDE SEQUENCE [LARGE SCALE GENOMIC DNA]</scope>
    <source>
        <strain evidence="3">S13-6-6</strain>
    </source>
</reference>
<dbReference type="Gene3D" id="2.60.120.10">
    <property type="entry name" value="Jelly Rolls"/>
    <property type="match status" value="1"/>
</dbReference>
<dbReference type="SUPFAM" id="SSF51206">
    <property type="entry name" value="cAMP-binding domain-like"/>
    <property type="match status" value="1"/>
</dbReference>
<gene>
    <name evidence="2" type="ORF">H4075_15070</name>
</gene>
<name>A0A7G5XD42_9BACT</name>
<evidence type="ECO:0000313" key="2">
    <source>
        <dbReference type="EMBL" id="QNA43395.1"/>
    </source>
</evidence>
<dbReference type="Pfam" id="PF00027">
    <property type="entry name" value="cNMP_binding"/>
    <property type="match status" value="1"/>
</dbReference>
<evidence type="ECO:0000259" key="1">
    <source>
        <dbReference type="Pfam" id="PF00027"/>
    </source>
</evidence>
<feature type="domain" description="Cyclic nucleotide-binding" evidence="1">
    <location>
        <begin position="32"/>
        <end position="118"/>
    </location>
</feature>